<dbReference type="PANTHER" id="PTHR38340">
    <property type="entry name" value="S-LAYER PROTEIN"/>
    <property type="match status" value="1"/>
</dbReference>
<gene>
    <name evidence="3" type="ORF">G5V65_20675</name>
</gene>
<protein>
    <submittedName>
        <fullName evidence="3">Calcium-binding protein</fullName>
    </submittedName>
</protein>
<dbReference type="InterPro" id="IPR018511">
    <property type="entry name" value="Hemolysin-typ_Ca-bd_CS"/>
</dbReference>
<dbReference type="PANTHER" id="PTHR38340:SF1">
    <property type="entry name" value="S-LAYER PROTEIN"/>
    <property type="match status" value="1"/>
</dbReference>
<evidence type="ECO:0000256" key="1">
    <source>
        <dbReference type="ARBA" id="ARBA00004613"/>
    </source>
</evidence>
<comment type="caution">
    <text evidence="3">The sequence shown here is derived from an EMBL/GenBank/DDBJ whole genome shotgun (WGS) entry which is preliminary data.</text>
</comment>
<organism evidence="3 4">
    <name type="scientific">Paragemmobacter kunshanensis</name>
    <dbReference type="NCBI Taxonomy" id="2583234"/>
    <lineage>
        <taxon>Bacteria</taxon>
        <taxon>Pseudomonadati</taxon>
        <taxon>Pseudomonadota</taxon>
        <taxon>Alphaproteobacteria</taxon>
        <taxon>Rhodobacterales</taxon>
        <taxon>Paracoccaceae</taxon>
        <taxon>Paragemmobacter</taxon>
    </lineage>
</organism>
<name>A0A6M1U2Y2_9RHOB</name>
<dbReference type="InterPro" id="IPR050557">
    <property type="entry name" value="RTX_toxin/Mannuronan_C5-epim"/>
</dbReference>
<dbReference type="InterPro" id="IPR011049">
    <property type="entry name" value="Serralysin-like_metalloprot_C"/>
</dbReference>
<dbReference type="RefSeq" id="WP_165054262.1">
    <property type="nucleotide sequence ID" value="NZ_JAALFE010000042.1"/>
</dbReference>
<dbReference type="Proteomes" id="UP000474758">
    <property type="component" value="Unassembled WGS sequence"/>
</dbReference>
<evidence type="ECO:0000313" key="4">
    <source>
        <dbReference type="Proteomes" id="UP000474758"/>
    </source>
</evidence>
<dbReference type="SUPFAM" id="SSF51120">
    <property type="entry name" value="beta-Roll"/>
    <property type="match status" value="2"/>
</dbReference>
<comment type="subcellular location">
    <subcellularLocation>
        <location evidence="1">Secreted</location>
    </subcellularLocation>
</comment>
<evidence type="ECO:0000256" key="2">
    <source>
        <dbReference type="ARBA" id="ARBA00022525"/>
    </source>
</evidence>
<dbReference type="GO" id="GO:0005509">
    <property type="term" value="F:calcium ion binding"/>
    <property type="evidence" value="ECO:0007669"/>
    <property type="project" value="InterPro"/>
</dbReference>
<accession>A0A6M1U2Y2</accession>
<proteinExistence type="predicted"/>
<dbReference type="GO" id="GO:0005576">
    <property type="term" value="C:extracellular region"/>
    <property type="evidence" value="ECO:0007669"/>
    <property type="project" value="UniProtKB-SubCell"/>
</dbReference>
<dbReference type="Pfam" id="PF00353">
    <property type="entry name" value="HemolysinCabind"/>
    <property type="match status" value="3"/>
</dbReference>
<keyword evidence="4" id="KW-1185">Reference proteome</keyword>
<dbReference type="InterPro" id="IPR001343">
    <property type="entry name" value="Hemolysn_Ca-bd"/>
</dbReference>
<sequence>MATTYEVIFLGNLSKIDILEGNELAENASAILGTYGTSTAPLSGQVRTLSSNSLSLDDNTAYDTNNLLFLYDSFRINGGSAQYFDAVATYNATITYADGTTATITAVVFQDTNGNTYLAPELTSNSDQTALTSKPIMSLALNSVATNSGDLGADRVAGDFVSLVDGTANADTMNVGYTDAQGDRVSDGNDSILAGAGNDTVNAGGGNDTIIAGTGHDSVFGGSGADSIDGGDGNDTIGSWSNDDGNDTMRGGTGNDVIIGGAGNDLLYGDDGDDNLSGGAGADTVFGGAGNDTASITDDHNTDTYDLGEGTGDQDAVWFSNYASTNGVSVTFTGNDAATYAYSGGMASGSFSGAEIVGGTEYNDTINASADTDGQTIFGQGAADTIIGGSGANIITAERGRTASRQGPGRIWSMAAKGMIRSISERAATRSMAGPGMT</sequence>
<dbReference type="PROSITE" id="PS00330">
    <property type="entry name" value="HEMOLYSIN_CALCIUM"/>
    <property type="match status" value="1"/>
</dbReference>
<dbReference type="EMBL" id="JAALFE010000042">
    <property type="protein sequence ID" value="NGQ93306.1"/>
    <property type="molecule type" value="Genomic_DNA"/>
</dbReference>
<keyword evidence="2" id="KW-0964">Secreted</keyword>
<reference evidence="3 4" key="1">
    <citation type="submission" date="2020-02" db="EMBL/GenBank/DDBJ databases">
        <title>Rhodobacter translucens sp. nov., a novel bacterium isolated from activated sludge.</title>
        <authorList>
            <person name="Liu J."/>
        </authorList>
    </citation>
    <scope>NUCLEOTIDE SEQUENCE [LARGE SCALE GENOMIC DNA]</scope>
    <source>
        <strain evidence="3 4">HX-7-19</strain>
    </source>
</reference>
<dbReference type="AlphaFoldDB" id="A0A6M1U2Y2"/>
<evidence type="ECO:0000313" key="3">
    <source>
        <dbReference type="EMBL" id="NGQ93306.1"/>
    </source>
</evidence>
<dbReference type="Gene3D" id="2.150.10.10">
    <property type="entry name" value="Serralysin-like metalloprotease, C-terminal"/>
    <property type="match status" value="2"/>
</dbReference>
<dbReference type="PRINTS" id="PR00313">
    <property type="entry name" value="CABNDNGRPT"/>
</dbReference>